<comment type="caution">
    <text evidence="1">The sequence shown here is derived from an EMBL/GenBank/DDBJ whole genome shotgun (WGS) entry which is preliminary data.</text>
</comment>
<keyword evidence="2" id="KW-1185">Reference proteome</keyword>
<dbReference type="Proteomes" id="UP000307164">
    <property type="component" value="Unassembled WGS sequence"/>
</dbReference>
<evidence type="ECO:0000313" key="1">
    <source>
        <dbReference type="EMBL" id="TMO74566.1"/>
    </source>
</evidence>
<organism evidence="1 2">
    <name type="scientific">Pseudoalteromonas aurantia</name>
    <dbReference type="NCBI Taxonomy" id="43654"/>
    <lineage>
        <taxon>Bacteria</taxon>
        <taxon>Pseudomonadati</taxon>
        <taxon>Pseudomonadota</taxon>
        <taxon>Gammaproteobacteria</taxon>
        <taxon>Alteromonadales</taxon>
        <taxon>Pseudoalteromonadaceae</taxon>
        <taxon>Pseudoalteromonas</taxon>
    </lineage>
</organism>
<evidence type="ECO:0000313" key="2">
    <source>
        <dbReference type="Proteomes" id="UP000307164"/>
    </source>
</evidence>
<protein>
    <submittedName>
        <fullName evidence="1">Uncharacterized protein</fullName>
    </submittedName>
</protein>
<reference evidence="1 2" key="1">
    <citation type="submission" date="2018-01" db="EMBL/GenBank/DDBJ databases">
        <authorList>
            <person name="Paulsen S."/>
            <person name="Gram L.K."/>
        </authorList>
    </citation>
    <scope>NUCLEOTIDE SEQUENCE [LARGE SCALE GENOMIC DNA]</scope>
    <source>
        <strain evidence="1 2">S3895</strain>
    </source>
</reference>
<proteinExistence type="predicted"/>
<accession>A0ABY2VXT2</accession>
<name>A0ABY2VXT2_9GAMM</name>
<sequence>MSGNGYFLGDNKTHVESLMVWGKALAEVNRESTLAQLQMGGQTLFAAYRNSSITWPYFLYGNVVFELEHSIASN</sequence>
<dbReference type="EMBL" id="PNBW01000047">
    <property type="protein sequence ID" value="TMO74566.1"/>
    <property type="molecule type" value="Genomic_DNA"/>
</dbReference>
<reference evidence="2" key="2">
    <citation type="submission" date="2019-06" db="EMBL/GenBank/DDBJ databases">
        <title>Co-occurence of chitin degradation, pigmentation and bioactivity in marine Pseudoalteromonas.</title>
        <authorList>
            <person name="Sonnenschein E.C."/>
            <person name="Bech P.K."/>
        </authorList>
    </citation>
    <scope>NUCLEOTIDE SEQUENCE [LARGE SCALE GENOMIC DNA]</scope>
    <source>
        <strain evidence="2">S3895</strain>
    </source>
</reference>
<gene>
    <name evidence="1" type="ORF">CWC20_10035</name>
</gene>